<dbReference type="AlphaFoldDB" id="A0AAV9Q9E3"/>
<accession>A0AAV9Q9E3</accession>
<proteinExistence type="predicted"/>
<dbReference type="EMBL" id="JAXLQG010000009">
    <property type="protein sequence ID" value="KAK5535788.1"/>
    <property type="molecule type" value="Genomic_DNA"/>
</dbReference>
<sequence>MTFCETLEFLTGLGGVVFIFTAPAFGVIWLVSYLDDRTEHNERLNDSRERKEIRSRQKLRISRIQKMDDEELKAIETAAAKELRKRRLQEEEVVEAGTSSGQRGQLVLGYRE</sequence>
<evidence type="ECO:0000313" key="3">
    <source>
        <dbReference type="EMBL" id="KAK5535788.1"/>
    </source>
</evidence>
<dbReference type="Proteomes" id="UP001345827">
    <property type="component" value="Unassembled WGS sequence"/>
</dbReference>
<feature type="transmembrane region" description="Helical" evidence="2">
    <location>
        <begin position="12"/>
        <end position="34"/>
    </location>
</feature>
<keyword evidence="4" id="KW-1185">Reference proteome</keyword>
<keyword evidence="2" id="KW-1133">Transmembrane helix</keyword>
<gene>
    <name evidence="3" type="ORF">LTR25_005690</name>
</gene>
<keyword evidence="2" id="KW-0472">Membrane</keyword>
<comment type="caution">
    <text evidence="3">The sequence shown here is derived from an EMBL/GenBank/DDBJ whole genome shotgun (WGS) entry which is preliminary data.</text>
</comment>
<evidence type="ECO:0000313" key="4">
    <source>
        <dbReference type="Proteomes" id="UP001345827"/>
    </source>
</evidence>
<organism evidence="3 4">
    <name type="scientific">Vermiconidia calcicola</name>
    <dbReference type="NCBI Taxonomy" id="1690605"/>
    <lineage>
        <taxon>Eukaryota</taxon>
        <taxon>Fungi</taxon>
        <taxon>Dikarya</taxon>
        <taxon>Ascomycota</taxon>
        <taxon>Pezizomycotina</taxon>
        <taxon>Dothideomycetes</taxon>
        <taxon>Dothideomycetidae</taxon>
        <taxon>Mycosphaerellales</taxon>
        <taxon>Extremaceae</taxon>
        <taxon>Vermiconidia</taxon>
    </lineage>
</organism>
<name>A0AAV9Q9E3_9PEZI</name>
<protein>
    <submittedName>
        <fullName evidence="3">Uncharacterized protein</fullName>
    </submittedName>
</protein>
<feature type="region of interest" description="Disordered" evidence="1">
    <location>
        <begin position="91"/>
        <end position="112"/>
    </location>
</feature>
<evidence type="ECO:0000256" key="1">
    <source>
        <dbReference type="SAM" id="MobiDB-lite"/>
    </source>
</evidence>
<evidence type="ECO:0000256" key="2">
    <source>
        <dbReference type="SAM" id="Phobius"/>
    </source>
</evidence>
<keyword evidence="2" id="KW-0812">Transmembrane</keyword>
<reference evidence="3 4" key="1">
    <citation type="submission" date="2023-06" db="EMBL/GenBank/DDBJ databases">
        <title>Black Yeasts Isolated from many extreme environments.</title>
        <authorList>
            <person name="Coleine C."/>
            <person name="Stajich J.E."/>
            <person name="Selbmann L."/>
        </authorList>
    </citation>
    <scope>NUCLEOTIDE SEQUENCE [LARGE SCALE GENOMIC DNA]</scope>
    <source>
        <strain evidence="3 4">CCFEE 5887</strain>
    </source>
</reference>